<gene>
    <name evidence="1" type="ORF">SDC9_121517</name>
</gene>
<name>A0A645CC68_9ZZZZ</name>
<dbReference type="AlphaFoldDB" id="A0A645CC68"/>
<accession>A0A645CC68</accession>
<protein>
    <submittedName>
        <fullName evidence="1">Uncharacterized protein</fullName>
    </submittedName>
</protein>
<dbReference type="EMBL" id="VSSQ01026029">
    <property type="protein sequence ID" value="MPM74529.1"/>
    <property type="molecule type" value="Genomic_DNA"/>
</dbReference>
<reference evidence="1" key="1">
    <citation type="submission" date="2019-08" db="EMBL/GenBank/DDBJ databases">
        <authorList>
            <person name="Kucharzyk K."/>
            <person name="Murdoch R.W."/>
            <person name="Higgins S."/>
            <person name="Loffler F."/>
        </authorList>
    </citation>
    <scope>NUCLEOTIDE SEQUENCE</scope>
</reference>
<evidence type="ECO:0000313" key="1">
    <source>
        <dbReference type="EMBL" id="MPM74529.1"/>
    </source>
</evidence>
<comment type="caution">
    <text evidence="1">The sequence shown here is derived from an EMBL/GenBank/DDBJ whole genome shotgun (WGS) entry which is preliminary data.</text>
</comment>
<organism evidence="1">
    <name type="scientific">bioreactor metagenome</name>
    <dbReference type="NCBI Taxonomy" id="1076179"/>
    <lineage>
        <taxon>unclassified sequences</taxon>
        <taxon>metagenomes</taxon>
        <taxon>ecological metagenomes</taxon>
    </lineage>
</organism>
<sequence>MFFPFAALWRRRAFQALSRRLFEGRFKPAVVPRVFRVGSFLRKAPTIGYTSPKPTVSIHHIPPFVTTFMYFLPIFFEFFENKRLFASNILFRTRGGVFSRHKLWYTVCVLVPDMVQMDIFYNENPPFQRFSSFVPGFFFCLECVC</sequence>
<proteinExistence type="predicted"/>